<organism evidence="6 7">
    <name type="scientific">Trichoplax adhaerens</name>
    <name type="common">Trichoplax reptans</name>
    <dbReference type="NCBI Taxonomy" id="10228"/>
    <lineage>
        <taxon>Eukaryota</taxon>
        <taxon>Metazoa</taxon>
        <taxon>Placozoa</taxon>
        <taxon>Uniplacotomia</taxon>
        <taxon>Trichoplacea</taxon>
        <taxon>Trichoplacidae</taxon>
        <taxon>Trichoplax</taxon>
    </lineage>
</organism>
<dbReference type="InterPro" id="IPR002110">
    <property type="entry name" value="Ankyrin_rpt"/>
</dbReference>
<dbReference type="Gene3D" id="1.25.40.20">
    <property type="entry name" value="Ankyrin repeat-containing domain"/>
    <property type="match status" value="1"/>
</dbReference>
<dbReference type="InterPro" id="IPR001164">
    <property type="entry name" value="ArfGAP_dom"/>
</dbReference>
<dbReference type="Pfam" id="PF08518">
    <property type="entry name" value="GIT_SHD"/>
    <property type="match status" value="2"/>
</dbReference>
<dbReference type="AlphaFoldDB" id="B3RK28"/>
<dbReference type="eggNOG" id="KOG0818">
    <property type="taxonomic scope" value="Eukaryota"/>
</dbReference>
<name>B3RK28_TRIAD</name>
<dbReference type="OrthoDB" id="5588096at2759"/>
<dbReference type="GO" id="GO:0032012">
    <property type="term" value="P:regulation of ARF protein signal transduction"/>
    <property type="evidence" value="ECO:0007669"/>
    <property type="project" value="InterPro"/>
</dbReference>
<keyword evidence="3" id="KW-0040">ANK repeat</keyword>
<dbReference type="GO" id="GO:0008270">
    <property type="term" value="F:zinc ion binding"/>
    <property type="evidence" value="ECO:0007669"/>
    <property type="project" value="UniProtKB-KW"/>
</dbReference>
<keyword evidence="2" id="KW-0862">Zinc</keyword>
<evidence type="ECO:0000256" key="2">
    <source>
        <dbReference type="ARBA" id="ARBA00022833"/>
    </source>
</evidence>
<dbReference type="KEGG" id="tad:TRIADDRAFT_18274"/>
<feature type="non-terminal residue" evidence="6">
    <location>
        <position position="1"/>
    </location>
</feature>
<dbReference type="GO" id="GO:0005096">
    <property type="term" value="F:GTPase activator activity"/>
    <property type="evidence" value="ECO:0007669"/>
    <property type="project" value="InterPro"/>
</dbReference>
<dbReference type="PhylomeDB" id="B3RK28"/>
<dbReference type="InterPro" id="IPR047161">
    <property type="entry name" value="GIT-like"/>
</dbReference>
<dbReference type="SMART" id="SM00248">
    <property type="entry name" value="ANK"/>
    <property type="match status" value="3"/>
</dbReference>
<dbReference type="GeneID" id="6749781"/>
<dbReference type="Gene3D" id="1.10.220.150">
    <property type="entry name" value="Arf GTPase activating protein"/>
    <property type="match status" value="1"/>
</dbReference>
<evidence type="ECO:0000259" key="5">
    <source>
        <dbReference type="PROSITE" id="PS50115"/>
    </source>
</evidence>
<dbReference type="OMA" id="GMWASIN"/>
<evidence type="ECO:0000256" key="1">
    <source>
        <dbReference type="ARBA" id="ARBA00022723"/>
    </source>
</evidence>
<dbReference type="RefSeq" id="XP_002108567.1">
    <property type="nucleotide sequence ID" value="XM_002108531.1"/>
</dbReference>
<dbReference type="STRING" id="10228.B3RK28"/>
<dbReference type="InterPro" id="IPR013724">
    <property type="entry name" value="GIT_SHD"/>
</dbReference>
<keyword evidence="7" id="KW-1185">Reference proteome</keyword>
<keyword evidence="1" id="KW-0479">Metal-binding</keyword>
<evidence type="ECO:0000256" key="3">
    <source>
        <dbReference type="PROSITE-ProRule" id="PRU00023"/>
    </source>
</evidence>
<evidence type="ECO:0000313" key="7">
    <source>
        <dbReference type="Proteomes" id="UP000009022"/>
    </source>
</evidence>
<dbReference type="PROSITE" id="PS50115">
    <property type="entry name" value="ARFGAP"/>
    <property type="match status" value="1"/>
</dbReference>
<dbReference type="InterPro" id="IPR038508">
    <property type="entry name" value="ArfGAP_dom_sf"/>
</dbReference>
<reference evidence="6 7" key="1">
    <citation type="journal article" date="2008" name="Nature">
        <title>The Trichoplax genome and the nature of placozoans.</title>
        <authorList>
            <person name="Srivastava M."/>
            <person name="Begovic E."/>
            <person name="Chapman J."/>
            <person name="Putnam N.H."/>
            <person name="Hellsten U."/>
            <person name="Kawashima T."/>
            <person name="Kuo A."/>
            <person name="Mitros T."/>
            <person name="Salamov A."/>
            <person name="Carpenter M.L."/>
            <person name="Signorovitch A.Y."/>
            <person name="Moreno M.A."/>
            <person name="Kamm K."/>
            <person name="Grimwood J."/>
            <person name="Schmutz J."/>
            <person name="Shapiro H."/>
            <person name="Grigoriev I.V."/>
            <person name="Buss L.W."/>
            <person name="Schierwater B."/>
            <person name="Dellaporta S.L."/>
            <person name="Rokhsar D.S."/>
        </authorList>
    </citation>
    <scope>NUCLEOTIDE SEQUENCE [LARGE SCALE GENOMIC DNA]</scope>
    <source>
        <strain evidence="6 7">Grell-BS-1999</strain>
    </source>
</reference>
<feature type="domain" description="Arf-GAP" evidence="5">
    <location>
        <begin position="1"/>
        <end position="106"/>
    </location>
</feature>
<dbReference type="Pfam" id="PF01412">
    <property type="entry name" value="ArfGap"/>
    <property type="match status" value="1"/>
</dbReference>
<dbReference type="SMART" id="SM00105">
    <property type="entry name" value="ArfGap"/>
    <property type="match status" value="1"/>
</dbReference>
<dbReference type="CTD" id="6749781"/>
<evidence type="ECO:0000256" key="4">
    <source>
        <dbReference type="PROSITE-ProRule" id="PRU00288"/>
    </source>
</evidence>
<dbReference type="EMBL" id="DS985241">
    <property type="protein sequence ID" value="EDV29365.1"/>
    <property type="molecule type" value="Genomic_DNA"/>
</dbReference>
<evidence type="ECO:0000313" key="6">
    <source>
        <dbReference type="EMBL" id="EDV29365.1"/>
    </source>
</evidence>
<dbReference type="SMART" id="SM00555">
    <property type="entry name" value="GIT"/>
    <property type="match status" value="2"/>
</dbReference>
<dbReference type="PROSITE" id="PS50088">
    <property type="entry name" value="ANK_REPEAT"/>
    <property type="match status" value="1"/>
</dbReference>
<sequence length="367" mass="42616">DGMWASINRAVFLCDECSSIHRSLGKHISYIRCLDGNNWPSNQLQMLRTLHDLGSNKLWEHSLAEFTNIKNPIKKPTDTDSLKDKEKFIKAKYKELAFTNKYASRDDLQPTELNKQLHLAVCQQHLEVALKYLSLGADPDFIIDDENDVTILHEAAASGFPLLAELLLIYGANPNAKDCDGRTPADYAWNNKHDKIAERIVEVQYEVISKIIHFVSGKKPDHKIRKVFPVPELPANVNIQRAEHLKDIRKLFSKLSNRQFENLVADIYDELERRDAEMAAPKDYKLKSLPVGFLPNNTDLSMTRNQTRQKLGLVTGVEFTTLLYDIWYETYRRQEGKEPFTKWKESQFGKNYRTYYRCYHQFKAKML</sequence>
<protein>
    <recommendedName>
        <fullName evidence="5">Arf-GAP domain-containing protein</fullName>
    </recommendedName>
</protein>
<dbReference type="HOGENOM" id="CLU_009739_1_0_1"/>
<dbReference type="PANTHER" id="PTHR46097:SF3">
    <property type="entry name" value="ARF GTPASE-ACTIVATING PROTEIN GIT"/>
    <property type="match status" value="1"/>
</dbReference>
<dbReference type="InterPro" id="IPR037278">
    <property type="entry name" value="ARFGAP/RecO"/>
</dbReference>
<accession>B3RK28</accession>
<keyword evidence="4" id="KW-0863">Zinc-finger</keyword>
<feature type="repeat" description="ANK" evidence="3">
    <location>
        <begin position="147"/>
        <end position="179"/>
    </location>
</feature>
<proteinExistence type="predicted"/>
<dbReference type="InterPro" id="IPR036770">
    <property type="entry name" value="Ankyrin_rpt-contain_sf"/>
</dbReference>
<gene>
    <name evidence="6" type="ORF">TRIADDRAFT_18274</name>
</gene>
<dbReference type="PANTHER" id="PTHR46097">
    <property type="entry name" value="G PROTEIN-COUPLED RECEPTOR KINASE INTERACTING ARFGAP"/>
    <property type="match status" value="1"/>
</dbReference>
<dbReference type="PROSITE" id="PS50297">
    <property type="entry name" value="ANK_REP_REGION"/>
    <property type="match status" value="1"/>
</dbReference>
<dbReference type="Proteomes" id="UP000009022">
    <property type="component" value="Unassembled WGS sequence"/>
</dbReference>
<dbReference type="SUPFAM" id="SSF57863">
    <property type="entry name" value="ArfGap/RecO-like zinc finger"/>
    <property type="match status" value="1"/>
</dbReference>
<dbReference type="InParanoid" id="B3RK28"/>
<dbReference type="Pfam" id="PF12796">
    <property type="entry name" value="Ank_2"/>
    <property type="match status" value="1"/>
</dbReference>
<dbReference type="SUPFAM" id="SSF48403">
    <property type="entry name" value="Ankyrin repeat"/>
    <property type="match status" value="1"/>
</dbReference>